<organism evidence="1 2">
    <name type="scientific">Niveomyces insectorum RCEF 264</name>
    <dbReference type="NCBI Taxonomy" id="1081102"/>
    <lineage>
        <taxon>Eukaryota</taxon>
        <taxon>Fungi</taxon>
        <taxon>Dikarya</taxon>
        <taxon>Ascomycota</taxon>
        <taxon>Pezizomycotina</taxon>
        <taxon>Sordariomycetes</taxon>
        <taxon>Hypocreomycetidae</taxon>
        <taxon>Hypocreales</taxon>
        <taxon>Cordycipitaceae</taxon>
        <taxon>Niveomyces</taxon>
    </lineage>
</organism>
<dbReference type="EMBL" id="AZHD01000001">
    <property type="protein sequence ID" value="OAA67922.1"/>
    <property type="molecule type" value="Genomic_DNA"/>
</dbReference>
<accession>A0A162JEY7</accession>
<sequence>MCVDAIAEYRCSDYHEALGQRRCRFVGFIPCDRALQLHIMCRNRPMVIHHEFDDLSVDCPVCRGETPPESP</sequence>
<dbReference type="OrthoDB" id="3903370at2759"/>
<reference evidence="1 2" key="1">
    <citation type="journal article" date="2016" name="Genome Biol. Evol.">
        <title>Divergent and convergent evolution of fungal pathogenicity.</title>
        <authorList>
            <person name="Shang Y."/>
            <person name="Xiao G."/>
            <person name="Zheng P."/>
            <person name="Cen K."/>
            <person name="Zhan S."/>
            <person name="Wang C."/>
        </authorList>
    </citation>
    <scope>NUCLEOTIDE SEQUENCE [LARGE SCALE GENOMIC DNA]</scope>
    <source>
        <strain evidence="1 2">RCEF 264</strain>
    </source>
</reference>
<keyword evidence="2" id="KW-1185">Reference proteome</keyword>
<proteinExistence type="predicted"/>
<gene>
    <name evidence="1" type="ORF">SPI_00117</name>
</gene>
<name>A0A162JEY7_9HYPO</name>
<protein>
    <submittedName>
        <fullName evidence="1">Uncharacterized protein</fullName>
    </submittedName>
</protein>
<evidence type="ECO:0000313" key="1">
    <source>
        <dbReference type="EMBL" id="OAA67922.1"/>
    </source>
</evidence>
<dbReference type="Proteomes" id="UP000076874">
    <property type="component" value="Unassembled WGS sequence"/>
</dbReference>
<evidence type="ECO:0000313" key="2">
    <source>
        <dbReference type="Proteomes" id="UP000076874"/>
    </source>
</evidence>
<dbReference type="AlphaFoldDB" id="A0A162JEY7"/>
<comment type="caution">
    <text evidence="1">The sequence shown here is derived from an EMBL/GenBank/DDBJ whole genome shotgun (WGS) entry which is preliminary data.</text>
</comment>